<feature type="domain" description="Rhodanese" evidence="7">
    <location>
        <begin position="223"/>
        <end position="313"/>
    </location>
</feature>
<dbReference type="PANTHER" id="PTHR42709:SF6">
    <property type="entry name" value="UNDECAPRENYL PHOSPHATE TRANSPORTER A"/>
    <property type="match status" value="1"/>
</dbReference>
<evidence type="ECO:0000256" key="2">
    <source>
        <dbReference type="ARBA" id="ARBA00022475"/>
    </source>
</evidence>
<dbReference type="EMBL" id="FNQJ01000012">
    <property type="protein sequence ID" value="SEA40746.1"/>
    <property type="molecule type" value="Genomic_DNA"/>
</dbReference>
<evidence type="ECO:0000259" key="7">
    <source>
        <dbReference type="PROSITE" id="PS50206"/>
    </source>
</evidence>
<dbReference type="Gene3D" id="3.40.250.10">
    <property type="entry name" value="Rhodanese-like domain"/>
    <property type="match status" value="1"/>
</dbReference>
<gene>
    <name evidence="8" type="ORF">SAMN05421875_1126</name>
</gene>
<dbReference type="RefSeq" id="WP_092698133.1">
    <property type="nucleotide sequence ID" value="NZ_CAXIQU010000046.1"/>
</dbReference>
<evidence type="ECO:0000256" key="6">
    <source>
        <dbReference type="SAM" id="Phobius"/>
    </source>
</evidence>
<evidence type="ECO:0000256" key="5">
    <source>
        <dbReference type="ARBA" id="ARBA00023136"/>
    </source>
</evidence>
<comment type="subcellular location">
    <subcellularLocation>
        <location evidence="1">Cell membrane</location>
        <topology evidence="1">Multi-pass membrane protein</topology>
    </subcellularLocation>
</comment>
<keyword evidence="9" id="KW-1185">Reference proteome</keyword>
<sequence length="324" mass="34349">MIDIAETLRSLVAEHALALLFLNVLLEQAGLPIPAYPSLVVAGTLTAVRSDIPVASVFTLSVLACLIADTAWFWAGRRHGTWLMRGVCRVSLSPDSCIRKSTHFYRQIGPRVLLVAKFLPGAGALTTLMAGTAGTSLTRFVLFDAAGSAIWVASALMMGILFEDAVGALLALLAAYVVPGFIAILACFAAFLAWKWARRMQVVRRSHRVPRLRVQELKAMQSQGVPHVVVDVRPDLTGSEASIPGAIRLGLDAGPRELAALPTDASVIVYCDCPSEVSAAYLAERIRAAGRPQVYALLGGISAWTDDAPGQAPGDAVAQPARAA</sequence>
<dbReference type="InterPro" id="IPR036873">
    <property type="entry name" value="Rhodanese-like_dom_sf"/>
</dbReference>
<dbReference type="InterPro" id="IPR051311">
    <property type="entry name" value="DedA_domain"/>
</dbReference>
<dbReference type="PANTHER" id="PTHR42709">
    <property type="entry name" value="ALKALINE PHOSPHATASE LIKE PROTEIN"/>
    <property type="match status" value="1"/>
</dbReference>
<name>A0A1H4AY26_9BURK</name>
<evidence type="ECO:0000313" key="8">
    <source>
        <dbReference type="EMBL" id="SEA40746.1"/>
    </source>
</evidence>
<feature type="transmembrane region" description="Helical" evidence="6">
    <location>
        <begin position="140"/>
        <end position="162"/>
    </location>
</feature>
<dbReference type="Pfam" id="PF09335">
    <property type="entry name" value="VTT_dom"/>
    <property type="match status" value="1"/>
</dbReference>
<dbReference type="GO" id="GO:0005886">
    <property type="term" value="C:plasma membrane"/>
    <property type="evidence" value="ECO:0007669"/>
    <property type="project" value="UniProtKB-SubCell"/>
</dbReference>
<keyword evidence="3 6" id="KW-0812">Transmembrane</keyword>
<evidence type="ECO:0000313" key="9">
    <source>
        <dbReference type="Proteomes" id="UP000199002"/>
    </source>
</evidence>
<feature type="transmembrane region" description="Helical" evidence="6">
    <location>
        <begin position="12"/>
        <end position="33"/>
    </location>
</feature>
<evidence type="ECO:0000256" key="4">
    <source>
        <dbReference type="ARBA" id="ARBA00022989"/>
    </source>
</evidence>
<keyword evidence="5 6" id="KW-0472">Membrane</keyword>
<evidence type="ECO:0000256" key="1">
    <source>
        <dbReference type="ARBA" id="ARBA00004651"/>
    </source>
</evidence>
<accession>A0A1H4AY26</accession>
<dbReference type="PROSITE" id="PS50206">
    <property type="entry name" value="RHODANESE_3"/>
    <property type="match status" value="1"/>
</dbReference>
<protein>
    <submittedName>
        <fullName evidence="8">Membrane protein DedA, SNARE-associated domain</fullName>
    </submittedName>
</protein>
<evidence type="ECO:0000256" key="3">
    <source>
        <dbReference type="ARBA" id="ARBA00022692"/>
    </source>
</evidence>
<dbReference type="Pfam" id="PF00581">
    <property type="entry name" value="Rhodanese"/>
    <property type="match status" value="1"/>
</dbReference>
<dbReference type="InterPro" id="IPR032816">
    <property type="entry name" value="VTT_dom"/>
</dbReference>
<dbReference type="InterPro" id="IPR001763">
    <property type="entry name" value="Rhodanese-like_dom"/>
</dbReference>
<dbReference type="STRING" id="592050.SAMN05421875_1126"/>
<dbReference type="SUPFAM" id="SSF52821">
    <property type="entry name" value="Rhodanese/Cell cycle control phosphatase"/>
    <property type="match status" value="1"/>
</dbReference>
<organism evidence="8 9">
    <name type="scientific">Acidovorax soli</name>
    <dbReference type="NCBI Taxonomy" id="592050"/>
    <lineage>
        <taxon>Bacteria</taxon>
        <taxon>Pseudomonadati</taxon>
        <taxon>Pseudomonadota</taxon>
        <taxon>Betaproteobacteria</taxon>
        <taxon>Burkholderiales</taxon>
        <taxon>Comamonadaceae</taxon>
        <taxon>Acidovorax</taxon>
    </lineage>
</organism>
<feature type="transmembrane region" description="Helical" evidence="6">
    <location>
        <begin position="53"/>
        <end position="75"/>
    </location>
</feature>
<dbReference type="SMART" id="SM00450">
    <property type="entry name" value="RHOD"/>
    <property type="match status" value="1"/>
</dbReference>
<dbReference type="AlphaFoldDB" id="A0A1H4AY26"/>
<dbReference type="Proteomes" id="UP000199002">
    <property type="component" value="Unassembled WGS sequence"/>
</dbReference>
<feature type="transmembrane region" description="Helical" evidence="6">
    <location>
        <begin position="168"/>
        <end position="194"/>
    </location>
</feature>
<keyword evidence="2" id="KW-1003">Cell membrane</keyword>
<proteinExistence type="predicted"/>
<keyword evidence="4 6" id="KW-1133">Transmembrane helix</keyword>
<dbReference type="GeneID" id="34231654"/>
<reference evidence="9" key="1">
    <citation type="submission" date="2016-10" db="EMBL/GenBank/DDBJ databases">
        <authorList>
            <person name="Varghese N."/>
            <person name="Submissions S."/>
        </authorList>
    </citation>
    <scope>NUCLEOTIDE SEQUENCE [LARGE SCALE GENOMIC DNA]</scope>
    <source>
        <strain evidence="9">DSM 25157</strain>
    </source>
</reference>